<keyword evidence="2" id="KW-1185">Reference proteome</keyword>
<evidence type="ECO:0000313" key="2">
    <source>
        <dbReference type="Proteomes" id="UP000800097"/>
    </source>
</evidence>
<dbReference type="EMBL" id="ML986485">
    <property type="protein sequence ID" value="KAF2280306.1"/>
    <property type="molecule type" value="Genomic_DNA"/>
</dbReference>
<organism evidence="1 2">
    <name type="scientific">Westerdykella ornata</name>
    <dbReference type="NCBI Taxonomy" id="318751"/>
    <lineage>
        <taxon>Eukaryota</taxon>
        <taxon>Fungi</taxon>
        <taxon>Dikarya</taxon>
        <taxon>Ascomycota</taxon>
        <taxon>Pezizomycotina</taxon>
        <taxon>Dothideomycetes</taxon>
        <taxon>Pleosporomycetidae</taxon>
        <taxon>Pleosporales</taxon>
        <taxon>Sporormiaceae</taxon>
        <taxon>Westerdykella</taxon>
    </lineage>
</organism>
<dbReference type="AlphaFoldDB" id="A0A6A6JX45"/>
<dbReference type="GeneID" id="54546184"/>
<evidence type="ECO:0000313" key="1">
    <source>
        <dbReference type="EMBL" id="KAF2280306.1"/>
    </source>
</evidence>
<gene>
    <name evidence="1" type="ORF">EI97DRAFT_118323</name>
</gene>
<sequence>MKKPDFPNYTWTEFPNRERPAEYFRGNSQIPSGWFQNGNRVRVKKKYYHFIWPRDGRNGSKWGRFKDIMTGQGPDIHVTVSAHPNDKMHNRQRREVWANHTNLDDRFQDYMGGTLKVPWAKRDEDERYDFLTRKYRKADPWMMTDAIWKDDWPTKKAPFPFAFRTINGEWLEHRPPARYDIWDDIWDPW</sequence>
<dbReference type="OrthoDB" id="5331170at2759"/>
<dbReference type="Proteomes" id="UP000800097">
    <property type="component" value="Unassembled WGS sequence"/>
</dbReference>
<dbReference type="RefSeq" id="XP_033657844.1">
    <property type="nucleotide sequence ID" value="XM_033793009.1"/>
</dbReference>
<accession>A0A6A6JX45</accession>
<name>A0A6A6JX45_WESOR</name>
<reference evidence="1" key="1">
    <citation type="journal article" date="2020" name="Stud. Mycol.">
        <title>101 Dothideomycetes genomes: a test case for predicting lifestyles and emergence of pathogens.</title>
        <authorList>
            <person name="Haridas S."/>
            <person name="Albert R."/>
            <person name="Binder M."/>
            <person name="Bloem J."/>
            <person name="Labutti K."/>
            <person name="Salamov A."/>
            <person name="Andreopoulos B."/>
            <person name="Baker S."/>
            <person name="Barry K."/>
            <person name="Bills G."/>
            <person name="Bluhm B."/>
            <person name="Cannon C."/>
            <person name="Castanera R."/>
            <person name="Culley D."/>
            <person name="Daum C."/>
            <person name="Ezra D."/>
            <person name="Gonzalez J."/>
            <person name="Henrissat B."/>
            <person name="Kuo A."/>
            <person name="Liang C."/>
            <person name="Lipzen A."/>
            <person name="Lutzoni F."/>
            <person name="Magnuson J."/>
            <person name="Mondo S."/>
            <person name="Nolan M."/>
            <person name="Ohm R."/>
            <person name="Pangilinan J."/>
            <person name="Park H.-J."/>
            <person name="Ramirez L."/>
            <person name="Alfaro M."/>
            <person name="Sun H."/>
            <person name="Tritt A."/>
            <person name="Yoshinaga Y."/>
            <person name="Zwiers L.-H."/>
            <person name="Turgeon B."/>
            <person name="Goodwin S."/>
            <person name="Spatafora J."/>
            <person name="Crous P."/>
            <person name="Grigoriev I."/>
        </authorList>
    </citation>
    <scope>NUCLEOTIDE SEQUENCE</scope>
    <source>
        <strain evidence="1">CBS 379.55</strain>
    </source>
</reference>
<proteinExistence type="predicted"/>
<protein>
    <submittedName>
        <fullName evidence="1">Uncharacterized protein</fullName>
    </submittedName>
</protein>